<feature type="region of interest" description="Disordered" evidence="1">
    <location>
        <begin position="1"/>
        <end position="22"/>
    </location>
</feature>
<evidence type="ECO:0000256" key="1">
    <source>
        <dbReference type="SAM" id="MobiDB-lite"/>
    </source>
</evidence>
<proteinExistence type="predicted"/>
<dbReference type="OrthoDB" id="10300730at2759"/>
<dbReference type="EMBL" id="CAJNIZ010011999">
    <property type="protein sequence ID" value="CAE7327675.1"/>
    <property type="molecule type" value="Genomic_DNA"/>
</dbReference>
<evidence type="ECO:0000313" key="3">
    <source>
        <dbReference type="EMBL" id="CAE7327675.1"/>
    </source>
</evidence>
<comment type="caution">
    <text evidence="3">The sequence shown here is derived from an EMBL/GenBank/DDBJ whole genome shotgun (WGS) entry which is preliminary data.</text>
</comment>
<keyword evidence="2" id="KW-1133">Transmembrane helix</keyword>
<accession>A0A812NZL6</accession>
<dbReference type="AlphaFoldDB" id="A0A812NZL6"/>
<name>A0A812NZL6_SYMPI</name>
<dbReference type="Proteomes" id="UP000649617">
    <property type="component" value="Unassembled WGS sequence"/>
</dbReference>
<keyword evidence="2" id="KW-0812">Transmembrane</keyword>
<reference evidence="3" key="1">
    <citation type="submission" date="2021-02" db="EMBL/GenBank/DDBJ databases">
        <authorList>
            <person name="Dougan E. K."/>
            <person name="Rhodes N."/>
            <person name="Thang M."/>
            <person name="Chan C."/>
        </authorList>
    </citation>
    <scope>NUCLEOTIDE SEQUENCE</scope>
</reference>
<evidence type="ECO:0000313" key="4">
    <source>
        <dbReference type="Proteomes" id="UP000649617"/>
    </source>
</evidence>
<feature type="transmembrane region" description="Helical" evidence="2">
    <location>
        <begin position="181"/>
        <end position="203"/>
    </location>
</feature>
<feature type="transmembrane region" description="Helical" evidence="2">
    <location>
        <begin position="100"/>
        <end position="119"/>
    </location>
</feature>
<keyword evidence="4" id="KW-1185">Reference proteome</keyword>
<protein>
    <recommendedName>
        <fullName evidence="5">CAAX prenyl protease 2</fullName>
    </recommendedName>
</protein>
<keyword evidence="2" id="KW-0472">Membrane</keyword>
<evidence type="ECO:0000256" key="2">
    <source>
        <dbReference type="SAM" id="Phobius"/>
    </source>
</evidence>
<evidence type="ECO:0008006" key="5">
    <source>
        <dbReference type="Google" id="ProtNLM"/>
    </source>
</evidence>
<feature type="transmembrane region" description="Helical" evidence="2">
    <location>
        <begin position="51"/>
        <end position="72"/>
    </location>
</feature>
<sequence>MAEPLRASTFELAAPGSTPPSSQTATTCLDVVLALSAVCLLPLCCRKLLECCGAALLLLLYYGLYCVLIVRWRRGTFGYSPPWNMVPWRYPRNSLQRSRSYKLVAAFCVLLAVQVVAQVASFETIQVDQDASWTQAGFLCTLLVWAPANSMLEQLSWLYCFDAFDKYGLSEAVPFSTGRRLVQSTLGVLACLALVGSIHVFFWTKFLPDYVRMEPQHTVLFASRFVVTPGYILVREWSQSMTPVAMVHIVSDVCLVLGSRYDLLPRLFRPLP</sequence>
<organism evidence="3 4">
    <name type="scientific">Symbiodinium pilosum</name>
    <name type="common">Dinoflagellate</name>
    <dbReference type="NCBI Taxonomy" id="2952"/>
    <lineage>
        <taxon>Eukaryota</taxon>
        <taxon>Sar</taxon>
        <taxon>Alveolata</taxon>
        <taxon>Dinophyceae</taxon>
        <taxon>Suessiales</taxon>
        <taxon>Symbiodiniaceae</taxon>
        <taxon>Symbiodinium</taxon>
    </lineage>
</organism>
<gene>
    <name evidence="3" type="ORF">SPIL2461_LOCUS7583</name>
</gene>